<organism evidence="1 2">
    <name type="scientific">Desulfuromusa kysingii</name>
    <dbReference type="NCBI Taxonomy" id="37625"/>
    <lineage>
        <taxon>Bacteria</taxon>
        <taxon>Pseudomonadati</taxon>
        <taxon>Thermodesulfobacteriota</taxon>
        <taxon>Desulfuromonadia</taxon>
        <taxon>Desulfuromonadales</taxon>
        <taxon>Geopsychrobacteraceae</taxon>
        <taxon>Desulfuromusa</taxon>
    </lineage>
</organism>
<proteinExistence type="predicted"/>
<dbReference type="EMBL" id="FNQN01000007">
    <property type="protein sequence ID" value="SEA56443.1"/>
    <property type="molecule type" value="Genomic_DNA"/>
</dbReference>
<dbReference type="AlphaFoldDB" id="A0A1H4C811"/>
<name>A0A1H4C811_9BACT</name>
<sequence>MANFDFSQLRQQTEERFSVLKNTAITVSQLLEELSTLWSSAEVQIEQHKDGDRKLIACAPGCQFCCVVNVSTTLLEGIAIARFLRQLDPAVLAQVHSRVDKLWRDVRGLNDEERLLARCKCAFLDDRGWCLIYPVRPLFCRSVTSTDVESCRAAVVGQVFAEVKPVMMHQFQLQLYKTLFAGVVDGLEQAGLDGRCFQLSGLIRYLLNHPDDEQDLLTESSLDWNKLYP</sequence>
<gene>
    <name evidence="1" type="ORF">SAMN05660420_02477</name>
</gene>
<dbReference type="RefSeq" id="WP_092348973.1">
    <property type="nucleotide sequence ID" value="NZ_FNQN01000007.1"/>
</dbReference>
<reference evidence="1 2" key="1">
    <citation type="submission" date="2016-10" db="EMBL/GenBank/DDBJ databases">
        <authorList>
            <person name="de Groot N.N."/>
        </authorList>
    </citation>
    <scope>NUCLEOTIDE SEQUENCE [LARGE SCALE GENOMIC DNA]</scope>
    <source>
        <strain evidence="1 2">DSM 7343</strain>
    </source>
</reference>
<dbReference type="Pfam" id="PF03692">
    <property type="entry name" value="CxxCxxCC"/>
    <property type="match status" value="1"/>
</dbReference>
<dbReference type="InterPro" id="IPR005358">
    <property type="entry name" value="Puta_zinc/iron-chelating_dom"/>
</dbReference>
<keyword evidence="2" id="KW-1185">Reference proteome</keyword>
<evidence type="ECO:0000313" key="2">
    <source>
        <dbReference type="Proteomes" id="UP000199409"/>
    </source>
</evidence>
<dbReference type="Proteomes" id="UP000199409">
    <property type="component" value="Unassembled WGS sequence"/>
</dbReference>
<accession>A0A1H4C811</accession>
<dbReference type="STRING" id="37625.SAMN05660420_02477"/>
<evidence type="ECO:0000313" key="1">
    <source>
        <dbReference type="EMBL" id="SEA56443.1"/>
    </source>
</evidence>
<protein>
    <submittedName>
        <fullName evidence="1">Putative zinc-or iron-chelating domain-containing protein</fullName>
    </submittedName>
</protein>
<dbReference type="OrthoDB" id="9810361at2"/>